<evidence type="ECO:0000259" key="4">
    <source>
        <dbReference type="PROSITE" id="PS50932"/>
    </source>
</evidence>
<dbReference type="GO" id="GO:0003677">
    <property type="term" value="F:DNA binding"/>
    <property type="evidence" value="ECO:0007669"/>
    <property type="project" value="UniProtKB-KW"/>
</dbReference>
<dbReference type="PANTHER" id="PTHR30146">
    <property type="entry name" value="LACI-RELATED TRANSCRIPTIONAL REPRESSOR"/>
    <property type="match status" value="1"/>
</dbReference>
<dbReference type="InterPro" id="IPR028082">
    <property type="entry name" value="Peripla_BP_I"/>
</dbReference>
<dbReference type="InterPro" id="IPR010982">
    <property type="entry name" value="Lambda_DNA-bd_dom_sf"/>
</dbReference>
<dbReference type="SMART" id="SM00354">
    <property type="entry name" value="HTH_LACI"/>
    <property type="match status" value="1"/>
</dbReference>
<dbReference type="Pfam" id="PF13377">
    <property type="entry name" value="Peripla_BP_3"/>
    <property type="match status" value="1"/>
</dbReference>
<comment type="caution">
    <text evidence="5">The sequence shown here is derived from an EMBL/GenBank/DDBJ whole genome shotgun (WGS) entry which is preliminary data.</text>
</comment>
<organism evidence="5 6">
    <name type="scientific">Rheinheimera soli</name>
    <dbReference type="NCBI Taxonomy" id="443616"/>
    <lineage>
        <taxon>Bacteria</taxon>
        <taxon>Pseudomonadati</taxon>
        <taxon>Pseudomonadota</taxon>
        <taxon>Gammaproteobacteria</taxon>
        <taxon>Chromatiales</taxon>
        <taxon>Chromatiaceae</taxon>
        <taxon>Rheinheimera</taxon>
    </lineage>
</organism>
<evidence type="ECO:0000313" key="6">
    <source>
        <dbReference type="Proteomes" id="UP001257909"/>
    </source>
</evidence>
<dbReference type="PROSITE" id="PS50932">
    <property type="entry name" value="HTH_LACI_2"/>
    <property type="match status" value="1"/>
</dbReference>
<dbReference type="PROSITE" id="PS00356">
    <property type="entry name" value="HTH_LACI_1"/>
    <property type="match status" value="1"/>
</dbReference>
<evidence type="ECO:0000256" key="2">
    <source>
        <dbReference type="ARBA" id="ARBA00023125"/>
    </source>
</evidence>
<dbReference type="EMBL" id="JAVDWR010000019">
    <property type="protein sequence ID" value="MDR7122668.1"/>
    <property type="molecule type" value="Genomic_DNA"/>
</dbReference>
<keyword evidence="6" id="KW-1185">Reference proteome</keyword>
<proteinExistence type="predicted"/>
<gene>
    <name evidence="5" type="ORF">J2W69_003643</name>
</gene>
<evidence type="ECO:0000313" key="5">
    <source>
        <dbReference type="EMBL" id="MDR7122668.1"/>
    </source>
</evidence>
<dbReference type="PANTHER" id="PTHR30146:SF120">
    <property type="entry name" value="ALANINE RACEMASE"/>
    <property type="match status" value="1"/>
</dbReference>
<evidence type="ECO:0000256" key="3">
    <source>
        <dbReference type="ARBA" id="ARBA00023163"/>
    </source>
</evidence>
<dbReference type="InterPro" id="IPR046335">
    <property type="entry name" value="LacI/GalR-like_sensor"/>
</dbReference>
<dbReference type="SUPFAM" id="SSF47413">
    <property type="entry name" value="lambda repressor-like DNA-binding domains"/>
    <property type="match status" value="1"/>
</dbReference>
<accession>A0ABU1W405</accession>
<dbReference type="Gene3D" id="3.40.50.2300">
    <property type="match status" value="2"/>
</dbReference>
<dbReference type="CDD" id="cd06295">
    <property type="entry name" value="PBP1_CelR"/>
    <property type="match status" value="1"/>
</dbReference>
<dbReference type="InterPro" id="IPR000843">
    <property type="entry name" value="HTH_LacI"/>
</dbReference>
<dbReference type="SUPFAM" id="SSF53822">
    <property type="entry name" value="Periplasmic binding protein-like I"/>
    <property type="match status" value="1"/>
</dbReference>
<protein>
    <submittedName>
        <fullName evidence="5">DNA-binding LacI/PurR family transcriptional regulator</fullName>
    </submittedName>
</protein>
<evidence type="ECO:0000256" key="1">
    <source>
        <dbReference type="ARBA" id="ARBA00023015"/>
    </source>
</evidence>
<name>A0ABU1W405_9GAMM</name>
<reference evidence="5 6" key="1">
    <citation type="submission" date="2023-07" db="EMBL/GenBank/DDBJ databases">
        <title>Sorghum-associated microbial communities from plants grown in Nebraska, USA.</title>
        <authorList>
            <person name="Schachtman D."/>
        </authorList>
    </citation>
    <scope>NUCLEOTIDE SEQUENCE [LARGE SCALE GENOMIC DNA]</scope>
    <source>
        <strain evidence="5 6">4138</strain>
    </source>
</reference>
<dbReference type="Proteomes" id="UP001257909">
    <property type="component" value="Unassembled WGS sequence"/>
</dbReference>
<keyword evidence="2 5" id="KW-0238">DNA-binding</keyword>
<feature type="domain" description="HTH lacI-type" evidence="4">
    <location>
        <begin position="8"/>
        <end position="62"/>
    </location>
</feature>
<keyword evidence="1" id="KW-0805">Transcription regulation</keyword>
<sequence length="341" mass="37520">MNSGKKMMTLADIAALAEVSESTASRALRDNPVVNKETRLKVQQIAQQYQFNVNPTARSLRTQKSYTIAVIILFDAKSQQAISDPFLLEILGVIADELTHKGYDMLLSTSKTKDKDWKTYYIDAKRADGLIIIGQGEHDQRIEQLSHSRVPFVVWGASSGHDNFTVVGSQNRSGAEAAVSHLVAQGCKHIAFLGDYRHNEIEQRYLGYQDALQKAGLALNADYELITDFTAQDGYLKTQQQLFPLLPELDGIFAASDAIALGAMKALQEHGVQVPQQLAVAGFDDIAMSAYCSPALTTVKQDTINGGKLLVYKLLQQMDGEQAESELLPVRLLTRQSSARS</sequence>
<dbReference type="CDD" id="cd01392">
    <property type="entry name" value="HTH_LacI"/>
    <property type="match status" value="1"/>
</dbReference>
<keyword evidence="3" id="KW-0804">Transcription</keyword>
<dbReference type="Gene3D" id="1.10.260.40">
    <property type="entry name" value="lambda repressor-like DNA-binding domains"/>
    <property type="match status" value="1"/>
</dbReference>
<dbReference type="RefSeq" id="WP_310281070.1">
    <property type="nucleotide sequence ID" value="NZ_JAVDWR010000019.1"/>
</dbReference>
<dbReference type="Pfam" id="PF00356">
    <property type="entry name" value="LacI"/>
    <property type="match status" value="1"/>
</dbReference>